<evidence type="ECO:0000313" key="4">
    <source>
        <dbReference type="Proteomes" id="UP000692954"/>
    </source>
</evidence>
<evidence type="ECO:0000256" key="1">
    <source>
        <dbReference type="SAM" id="Coils"/>
    </source>
</evidence>
<organism evidence="3 4">
    <name type="scientific">Paramecium sonneborni</name>
    <dbReference type="NCBI Taxonomy" id="65129"/>
    <lineage>
        <taxon>Eukaryota</taxon>
        <taxon>Sar</taxon>
        <taxon>Alveolata</taxon>
        <taxon>Ciliophora</taxon>
        <taxon>Intramacronucleata</taxon>
        <taxon>Oligohymenophorea</taxon>
        <taxon>Peniculida</taxon>
        <taxon>Parameciidae</taxon>
        <taxon>Paramecium</taxon>
    </lineage>
</organism>
<feature type="region of interest" description="Disordered" evidence="2">
    <location>
        <begin position="220"/>
        <end position="248"/>
    </location>
</feature>
<protein>
    <submittedName>
        <fullName evidence="3">Uncharacterized protein</fullName>
    </submittedName>
</protein>
<dbReference type="OrthoDB" id="10477429at2759"/>
<dbReference type="AlphaFoldDB" id="A0A8S1KA61"/>
<comment type="caution">
    <text evidence="3">The sequence shown here is derived from an EMBL/GenBank/DDBJ whole genome shotgun (WGS) entry which is preliminary data.</text>
</comment>
<dbReference type="Proteomes" id="UP000692954">
    <property type="component" value="Unassembled WGS sequence"/>
</dbReference>
<dbReference type="EMBL" id="CAJJDN010000006">
    <property type="protein sequence ID" value="CAD8052029.1"/>
    <property type="molecule type" value="Genomic_DNA"/>
</dbReference>
<feature type="region of interest" description="Disordered" evidence="2">
    <location>
        <begin position="142"/>
        <end position="166"/>
    </location>
</feature>
<proteinExistence type="predicted"/>
<feature type="compositionally biased region" description="Polar residues" evidence="2">
    <location>
        <begin position="147"/>
        <end position="166"/>
    </location>
</feature>
<sequence>MLDSTSNHKSPQFQKSIKSKQELQSFYHYTKIMKLKELNEKPSQLSINHNLSQHNSIGLRQSDHISNFQFFIQQNSKHNYKRQIREQYQYHSQSALTKNQTEKINWQKHKENQKRIEQALNKYKFNHSLENTQQSITRRRIQRLSSETSTQSKFFIESRPNSKQGTHLQNQYLINSIQKKQSIKAASTQHQSQIDQYDYEISPKNQNFEDLVNKILDRKQEQQSEINENQEQDLEEEDEKELEEQKQEKEIINKKERRYEEIEKQLDNNLRRQLSKNLVKLDNIKNEQAYIINKQTTQKLRQTKKKLKASIQQQLIFQGDQLETVILSQQKQQSEVQDILFDQKTNNESQQNNNEDFLIKLREEQNQYKQNQMVLQKEDEKQQIAKLLEIQQIQEEIERKKNKKEEFVYIFQENNTEEQFIKKQQQLNLDSIEQERKMREQQQREKEDQQNRIKQIEEEKQKEIEESKKKEIAQLIQKQKDEIEKQVQEEMAKQSPKLEKQKSVLIIPKQIIYERKRTQEEIETSNRQIKREIESKIQKQKEEDEKEELDQLDFVEYMLRSQNVYDIKYDKFKLYEDKLKKVKEPPNYLEEDELDIYNFLRIWKQVNKKGLIKISKIQIKGNKDT</sequence>
<reference evidence="3" key="1">
    <citation type="submission" date="2021-01" db="EMBL/GenBank/DDBJ databases">
        <authorList>
            <consortium name="Genoscope - CEA"/>
            <person name="William W."/>
        </authorList>
    </citation>
    <scope>NUCLEOTIDE SEQUENCE</scope>
</reference>
<gene>
    <name evidence="3" type="ORF">PSON_ATCC_30995.1.T0060225</name>
</gene>
<accession>A0A8S1KA61</accession>
<keyword evidence="4" id="KW-1185">Reference proteome</keyword>
<feature type="compositionally biased region" description="Acidic residues" evidence="2">
    <location>
        <begin position="228"/>
        <end position="242"/>
    </location>
</feature>
<evidence type="ECO:0000256" key="2">
    <source>
        <dbReference type="SAM" id="MobiDB-lite"/>
    </source>
</evidence>
<evidence type="ECO:0000313" key="3">
    <source>
        <dbReference type="EMBL" id="CAD8052029.1"/>
    </source>
</evidence>
<feature type="coiled-coil region" evidence="1">
    <location>
        <begin position="422"/>
        <end position="550"/>
    </location>
</feature>
<keyword evidence="1" id="KW-0175">Coiled coil</keyword>
<name>A0A8S1KA61_9CILI</name>
<feature type="coiled-coil region" evidence="1">
    <location>
        <begin position="347"/>
        <end position="381"/>
    </location>
</feature>